<protein>
    <submittedName>
        <fullName evidence="2">Uncharacterized protein</fullName>
    </submittedName>
</protein>
<feature type="compositionally biased region" description="Basic and acidic residues" evidence="1">
    <location>
        <begin position="38"/>
        <end position="47"/>
    </location>
</feature>
<name>A0A6J4UJZ8_9BACT</name>
<dbReference type="AlphaFoldDB" id="A0A6J4UJZ8"/>
<feature type="region of interest" description="Disordered" evidence="1">
    <location>
        <begin position="1"/>
        <end position="87"/>
    </location>
</feature>
<evidence type="ECO:0000256" key="1">
    <source>
        <dbReference type="SAM" id="MobiDB-lite"/>
    </source>
</evidence>
<organism evidence="2">
    <name type="scientific">uncultured Thermomicrobiales bacterium</name>
    <dbReference type="NCBI Taxonomy" id="1645740"/>
    <lineage>
        <taxon>Bacteria</taxon>
        <taxon>Pseudomonadati</taxon>
        <taxon>Thermomicrobiota</taxon>
        <taxon>Thermomicrobia</taxon>
        <taxon>Thermomicrobiales</taxon>
        <taxon>environmental samples</taxon>
    </lineage>
</organism>
<reference evidence="2" key="1">
    <citation type="submission" date="2020-02" db="EMBL/GenBank/DDBJ databases">
        <authorList>
            <person name="Meier V. D."/>
        </authorList>
    </citation>
    <scope>NUCLEOTIDE SEQUENCE</scope>
    <source>
        <strain evidence="2">AVDCRST_MAG19</strain>
    </source>
</reference>
<proteinExistence type="predicted"/>
<accession>A0A6J4UJZ8</accession>
<gene>
    <name evidence="2" type="ORF">AVDCRST_MAG19-963</name>
</gene>
<sequence length="87" mass="9175">MATGRGTRITPARLPRRPDPDRCPGPAAALARGASGPERVRKERDGDGEAGSETATATRPRVAPHAHRMPPARLQKPSLSGRETGFG</sequence>
<evidence type="ECO:0000313" key="2">
    <source>
        <dbReference type="EMBL" id="CAA9552686.1"/>
    </source>
</evidence>
<dbReference type="EMBL" id="CADCWL010000039">
    <property type="protein sequence ID" value="CAA9552686.1"/>
    <property type="molecule type" value="Genomic_DNA"/>
</dbReference>